<evidence type="ECO:0000313" key="2">
    <source>
        <dbReference type="Proteomes" id="UP000553059"/>
    </source>
</evidence>
<organism evidence="1 2">
    <name type="scientific">Desulfitobacterium dehalogenans</name>
    <dbReference type="NCBI Taxonomy" id="36854"/>
    <lineage>
        <taxon>Bacteria</taxon>
        <taxon>Bacillati</taxon>
        <taxon>Bacillota</taxon>
        <taxon>Clostridia</taxon>
        <taxon>Eubacteriales</taxon>
        <taxon>Desulfitobacteriaceae</taxon>
        <taxon>Desulfitobacterium</taxon>
    </lineage>
</organism>
<evidence type="ECO:0000313" key="1">
    <source>
        <dbReference type="EMBL" id="HHY28459.1"/>
    </source>
</evidence>
<comment type="caution">
    <text evidence="1">The sequence shown here is derived from an EMBL/GenBank/DDBJ whole genome shotgun (WGS) entry which is preliminary data.</text>
</comment>
<dbReference type="Proteomes" id="UP000553059">
    <property type="component" value="Unassembled WGS sequence"/>
</dbReference>
<proteinExistence type="predicted"/>
<name>A0A7C7DC24_9FIRM</name>
<sequence>MGTKTFVQTMQSPGWVPKIINLNNDPLFLNPVLVNPASQPPDNWLILLLGPGTTASASVESGTILFTGDVVSDTSSSARLLSPMSIVDKSKPLTIQFKYRVLKGGFRFVIEGSAIDDITHSQLGLSSFLKKREALPDAFEYYEYFIPENTMKGSGIDLRVRYESSWNVIQQASFKLKELQVEHNSQASQFVAGPIPESGNHVYSYADLNRENANAEYLIDRLQAVGYMLQNLKAIKTDFTRTDFPRVSYINNLKGNILSIIDGFYEMDAPELSIDTYRLQTFDFNDVNAIEENLQALYDMFQAAVQSFKYSGTFSSGQDIIL</sequence>
<protein>
    <submittedName>
        <fullName evidence="1">Uncharacterized protein</fullName>
    </submittedName>
</protein>
<accession>A0A7C7DC24</accession>
<dbReference type="AlphaFoldDB" id="A0A7C7DC24"/>
<reference evidence="1 2" key="1">
    <citation type="journal article" date="2020" name="Biotechnol. Biofuels">
        <title>New insights from the biogas microbiome by comprehensive genome-resolved metagenomics of nearly 1600 species originating from multiple anaerobic digesters.</title>
        <authorList>
            <person name="Campanaro S."/>
            <person name="Treu L."/>
            <person name="Rodriguez-R L.M."/>
            <person name="Kovalovszki A."/>
            <person name="Ziels R.M."/>
            <person name="Maus I."/>
            <person name="Zhu X."/>
            <person name="Kougias P.G."/>
            <person name="Basile A."/>
            <person name="Luo G."/>
            <person name="Schluter A."/>
            <person name="Konstantinidis K.T."/>
            <person name="Angelidaki I."/>
        </authorList>
    </citation>
    <scope>NUCLEOTIDE SEQUENCE [LARGE SCALE GENOMIC DNA]</scope>
    <source>
        <strain evidence="1">AS05jafATM_4</strain>
    </source>
</reference>
<gene>
    <name evidence="1" type="ORF">GX523_17300</name>
</gene>
<dbReference type="EMBL" id="DUTF01000365">
    <property type="protein sequence ID" value="HHY28459.1"/>
    <property type="molecule type" value="Genomic_DNA"/>
</dbReference>